<evidence type="ECO:0000256" key="5">
    <source>
        <dbReference type="ARBA" id="ARBA00023136"/>
    </source>
</evidence>
<protein>
    <submittedName>
        <fullName evidence="7">ABC transporter permease</fullName>
    </submittedName>
</protein>
<evidence type="ECO:0000313" key="8">
    <source>
        <dbReference type="Proteomes" id="UP001165587"/>
    </source>
</evidence>
<dbReference type="RefSeq" id="WP_259531133.1">
    <property type="nucleotide sequence ID" value="NZ_JANLCK010000019.1"/>
</dbReference>
<dbReference type="CDD" id="cd06579">
    <property type="entry name" value="TM_PBP1_transp_AraH_like"/>
    <property type="match status" value="1"/>
</dbReference>
<feature type="transmembrane region" description="Helical" evidence="6">
    <location>
        <begin position="82"/>
        <end position="102"/>
    </location>
</feature>
<dbReference type="InterPro" id="IPR002229">
    <property type="entry name" value="RhesusRHD"/>
</dbReference>
<gene>
    <name evidence="7" type="ORF">N1028_19185</name>
</gene>
<feature type="transmembrane region" description="Helical" evidence="6">
    <location>
        <begin position="114"/>
        <end position="135"/>
    </location>
</feature>
<organism evidence="7 8">
    <name type="scientific">Herbiconiux oxytropis</name>
    <dbReference type="NCBI Taxonomy" id="2970915"/>
    <lineage>
        <taxon>Bacteria</taxon>
        <taxon>Bacillati</taxon>
        <taxon>Actinomycetota</taxon>
        <taxon>Actinomycetes</taxon>
        <taxon>Micrococcales</taxon>
        <taxon>Microbacteriaceae</taxon>
        <taxon>Herbiconiux</taxon>
    </lineage>
</organism>
<dbReference type="GO" id="GO:0005886">
    <property type="term" value="C:plasma membrane"/>
    <property type="evidence" value="ECO:0007669"/>
    <property type="project" value="UniProtKB-SubCell"/>
</dbReference>
<evidence type="ECO:0000256" key="2">
    <source>
        <dbReference type="ARBA" id="ARBA00022475"/>
    </source>
</evidence>
<accession>A0AA41XHD1</accession>
<keyword evidence="8" id="KW-1185">Reference proteome</keyword>
<feature type="transmembrane region" description="Helical" evidence="6">
    <location>
        <begin position="147"/>
        <end position="166"/>
    </location>
</feature>
<comment type="subcellular location">
    <subcellularLocation>
        <location evidence="1">Cell membrane</location>
        <topology evidence="1">Multi-pass membrane protein</topology>
    </subcellularLocation>
</comment>
<dbReference type="PANTHER" id="PTHR32196:SF72">
    <property type="entry name" value="RIBOSE IMPORT PERMEASE PROTEIN RBSC"/>
    <property type="match status" value="1"/>
</dbReference>
<dbReference type="Pfam" id="PF02653">
    <property type="entry name" value="BPD_transp_2"/>
    <property type="match status" value="1"/>
</dbReference>
<evidence type="ECO:0000256" key="6">
    <source>
        <dbReference type="SAM" id="Phobius"/>
    </source>
</evidence>
<feature type="transmembrane region" description="Helical" evidence="6">
    <location>
        <begin position="186"/>
        <end position="209"/>
    </location>
</feature>
<feature type="transmembrane region" description="Helical" evidence="6">
    <location>
        <begin position="55"/>
        <end position="75"/>
    </location>
</feature>
<dbReference type="PRINTS" id="PR00342">
    <property type="entry name" value="RHESUSRHD"/>
</dbReference>
<feature type="transmembrane region" description="Helical" evidence="6">
    <location>
        <begin position="238"/>
        <end position="256"/>
    </location>
</feature>
<keyword evidence="5 6" id="KW-0472">Membrane</keyword>
<dbReference type="EMBL" id="JANLCK010000019">
    <property type="protein sequence ID" value="MCS5728027.1"/>
    <property type="molecule type" value="Genomic_DNA"/>
</dbReference>
<comment type="caution">
    <text evidence="7">The sequence shown here is derived from an EMBL/GenBank/DDBJ whole genome shotgun (WGS) entry which is preliminary data.</text>
</comment>
<evidence type="ECO:0000256" key="1">
    <source>
        <dbReference type="ARBA" id="ARBA00004651"/>
    </source>
</evidence>
<dbReference type="AlphaFoldDB" id="A0AA41XHD1"/>
<evidence type="ECO:0000256" key="4">
    <source>
        <dbReference type="ARBA" id="ARBA00022989"/>
    </source>
</evidence>
<feature type="transmembrane region" description="Helical" evidence="6">
    <location>
        <begin position="295"/>
        <end position="313"/>
    </location>
</feature>
<dbReference type="Proteomes" id="UP001165587">
    <property type="component" value="Unassembled WGS sequence"/>
</dbReference>
<keyword evidence="4 6" id="KW-1133">Transmembrane helix</keyword>
<evidence type="ECO:0000313" key="7">
    <source>
        <dbReference type="EMBL" id="MCS5728027.1"/>
    </source>
</evidence>
<evidence type="ECO:0000256" key="3">
    <source>
        <dbReference type="ARBA" id="ARBA00022692"/>
    </source>
</evidence>
<dbReference type="PANTHER" id="PTHR32196">
    <property type="entry name" value="ABC TRANSPORTER PERMEASE PROTEIN YPHD-RELATED-RELATED"/>
    <property type="match status" value="1"/>
</dbReference>
<sequence length="346" mass="35571">MTTTADEKRLNPLVKIAQSRRLQSLTILGLFVLIFAVFAVLSPSSFLSQTNLEGIGLSASQVLILGAGVTFLLIAGGLDLSVGAIIVFSAVVAAKIMAGATAALEGADRLGWPLWGPVVGGALAGIAVGTLWGVFNGTVIVKTGIPPFIATLASMTVILGLAQVWTNGLNVSGAPSELQTVFGLGRMFGVVPWPIVIAAVVVIVLWIVLANTRFGLRLYAIGANPESARRAGINVGRYTVAVYALVGALAGLVAVIDVARFTTATVNGYSAIALNVITAVVIGGTSLWGGRGGMGGTIIGSLIPATLTSGFVILGLQPFWQNVAVGIVLLLAVAVDQYRRRKLSAQ</sequence>
<dbReference type="InterPro" id="IPR001851">
    <property type="entry name" value="ABC_transp_permease"/>
</dbReference>
<feature type="transmembrane region" description="Helical" evidence="6">
    <location>
        <begin position="319"/>
        <end position="338"/>
    </location>
</feature>
<keyword evidence="2" id="KW-1003">Cell membrane</keyword>
<keyword evidence="3 6" id="KW-0812">Transmembrane</keyword>
<proteinExistence type="predicted"/>
<feature type="transmembrane region" description="Helical" evidence="6">
    <location>
        <begin position="268"/>
        <end position="288"/>
    </location>
</feature>
<feature type="transmembrane region" description="Helical" evidence="6">
    <location>
        <begin position="25"/>
        <end position="43"/>
    </location>
</feature>
<reference evidence="7" key="1">
    <citation type="submission" date="2022-08" db="EMBL/GenBank/DDBJ databases">
        <authorList>
            <person name="Deng Y."/>
            <person name="Han X.-F."/>
            <person name="Zhang Y.-Q."/>
        </authorList>
    </citation>
    <scope>NUCLEOTIDE SEQUENCE</scope>
    <source>
        <strain evidence="7">CPCC 203407</strain>
    </source>
</reference>
<name>A0AA41XHD1_9MICO</name>
<dbReference type="GO" id="GO:0022857">
    <property type="term" value="F:transmembrane transporter activity"/>
    <property type="evidence" value="ECO:0007669"/>
    <property type="project" value="InterPro"/>
</dbReference>